<organism evidence="2 3">
    <name type="scientific">Bacteroides uniformis</name>
    <dbReference type="NCBI Taxonomy" id="820"/>
    <lineage>
        <taxon>Bacteria</taxon>
        <taxon>Pseudomonadati</taxon>
        <taxon>Bacteroidota</taxon>
        <taxon>Bacteroidia</taxon>
        <taxon>Bacteroidales</taxon>
        <taxon>Bacteroidaceae</taxon>
        <taxon>Bacteroides</taxon>
    </lineage>
</organism>
<protein>
    <recommendedName>
        <fullName evidence="1">3-hydroxyacyl-CoA dehydrogenase C-terminal domain-containing protein</fullName>
    </recommendedName>
</protein>
<dbReference type="SUPFAM" id="SSF48179">
    <property type="entry name" value="6-phosphogluconate dehydrogenase C-terminal domain-like"/>
    <property type="match status" value="1"/>
</dbReference>
<dbReference type="EMBL" id="BQNL01000001">
    <property type="protein sequence ID" value="GKH14292.1"/>
    <property type="molecule type" value="Genomic_DNA"/>
</dbReference>
<dbReference type="AlphaFoldDB" id="A0AA37JTT5"/>
<evidence type="ECO:0000259" key="1">
    <source>
        <dbReference type="Pfam" id="PF00725"/>
    </source>
</evidence>
<proteinExistence type="predicted"/>
<gene>
    <name evidence="2" type="ORF">CE91St12_25020</name>
</gene>
<dbReference type="PANTHER" id="PTHR48075">
    <property type="entry name" value="3-HYDROXYACYL-COA DEHYDROGENASE FAMILY PROTEIN"/>
    <property type="match status" value="1"/>
</dbReference>
<sequence length="159" mass="18259">MPAFLGNRIGFYVMNEALQYAERYADNGGIDYVDALLGPFTGRTMPPITTADFAGLDVHKAIVDNIYENTNDYVHEKFVLPDYVQKLIDQKKLGRKSGEGLYKFIKNGSGDKRMMVYDIKLGIYRDEIKYTFPFALQMKQYLRDGDYDDAIRVLINNKS</sequence>
<dbReference type="RefSeq" id="WP_229084510.1">
    <property type="nucleotide sequence ID" value="NZ_BQNL01000001.1"/>
</dbReference>
<dbReference type="InterPro" id="IPR008927">
    <property type="entry name" value="6-PGluconate_DH-like_C_sf"/>
</dbReference>
<feature type="domain" description="3-hydroxyacyl-CoA dehydrogenase C-terminal" evidence="1">
    <location>
        <begin position="4"/>
        <end position="103"/>
    </location>
</feature>
<dbReference type="Pfam" id="PF00725">
    <property type="entry name" value="3HCDH"/>
    <property type="match status" value="1"/>
</dbReference>
<dbReference type="Proteomes" id="UP001055048">
    <property type="component" value="Unassembled WGS sequence"/>
</dbReference>
<dbReference type="GO" id="GO:0006631">
    <property type="term" value="P:fatty acid metabolic process"/>
    <property type="evidence" value="ECO:0007669"/>
    <property type="project" value="InterPro"/>
</dbReference>
<evidence type="ECO:0000313" key="3">
    <source>
        <dbReference type="Proteomes" id="UP001055048"/>
    </source>
</evidence>
<evidence type="ECO:0000313" key="2">
    <source>
        <dbReference type="EMBL" id="GKH14292.1"/>
    </source>
</evidence>
<dbReference type="InterPro" id="IPR006108">
    <property type="entry name" value="3HC_DH_C"/>
</dbReference>
<accession>A0AA37JTT5</accession>
<comment type="caution">
    <text evidence="2">The sequence shown here is derived from an EMBL/GenBank/DDBJ whole genome shotgun (WGS) entry which is preliminary data.</text>
</comment>
<dbReference type="PANTHER" id="PTHR48075:SF7">
    <property type="entry name" value="3-HYDROXYACYL-COA DEHYDROGENASE-RELATED"/>
    <property type="match status" value="1"/>
</dbReference>
<dbReference type="GO" id="GO:0016616">
    <property type="term" value="F:oxidoreductase activity, acting on the CH-OH group of donors, NAD or NADP as acceptor"/>
    <property type="evidence" value="ECO:0007669"/>
    <property type="project" value="InterPro"/>
</dbReference>
<dbReference type="Gene3D" id="1.10.1040.50">
    <property type="match status" value="1"/>
</dbReference>
<name>A0AA37JTT5_BACUN</name>
<reference evidence="2" key="1">
    <citation type="submission" date="2022-01" db="EMBL/GenBank/DDBJ databases">
        <title>Novel bile acid biosynthetic pathways are enriched in the microbiome of centenarians.</title>
        <authorList>
            <person name="Sato Y."/>
            <person name="Atarashi K."/>
            <person name="Plichta R.D."/>
            <person name="Arai Y."/>
            <person name="Sasajima S."/>
            <person name="Kearney M.S."/>
            <person name="Suda W."/>
            <person name="Takeshita K."/>
            <person name="Sasaki T."/>
            <person name="Okamoto S."/>
            <person name="Skelly N.A."/>
            <person name="Okamura Y."/>
            <person name="Vlamakis H."/>
            <person name="Li Y."/>
            <person name="Tanoue T."/>
            <person name="Takei H."/>
            <person name="Nittono H."/>
            <person name="Narushima S."/>
            <person name="Irie J."/>
            <person name="Itoh H."/>
            <person name="Moriya K."/>
            <person name="Sugiura Y."/>
            <person name="Suematsu M."/>
            <person name="Moritoki N."/>
            <person name="Shibata S."/>
            <person name="Littman R.D."/>
            <person name="Fischbach A.M."/>
            <person name="Uwamino Y."/>
            <person name="Inoue T."/>
            <person name="Honda A."/>
            <person name="Hattori M."/>
            <person name="Murai T."/>
            <person name="Xavier J.R."/>
            <person name="Hirose N."/>
            <person name="Honda K."/>
        </authorList>
    </citation>
    <scope>NUCLEOTIDE SEQUENCE</scope>
    <source>
        <strain evidence="2">CE91-St12</strain>
    </source>
</reference>